<keyword evidence="6 9" id="KW-1133">Transmembrane helix</keyword>
<evidence type="ECO:0000256" key="3">
    <source>
        <dbReference type="ARBA" id="ARBA00017059"/>
    </source>
</evidence>
<protein>
    <recommendedName>
        <fullName evidence="3">Signal peptidase complex subunit 1</fullName>
    </recommendedName>
</protein>
<dbReference type="GO" id="GO:0005787">
    <property type="term" value="C:signal peptidase complex"/>
    <property type="evidence" value="ECO:0007669"/>
    <property type="project" value="InterPro"/>
</dbReference>
<evidence type="ECO:0000256" key="8">
    <source>
        <dbReference type="ARBA" id="ARBA00045204"/>
    </source>
</evidence>
<dbReference type="AlphaFoldDB" id="A0A0R0M175"/>
<dbReference type="GO" id="GO:0006465">
    <property type="term" value="P:signal peptide processing"/>
    <property type="evidence" value="ECO:0007669"/>
    <property type="project" value="InterPro"/>
</dbReference>
<evidence type="ECO:0000256" key="1">
    <source>
        <dbReference type="ARBA" id="ARBA00004477"/>
    </source>
</evidence>
<evidence type="ECO:0000256" key="4">
    <source>
        <dbReference type="ARBA" id="ARBA00022692"/>
    </source>
</evidence>
<comment type="caution">
    <text evidence="10">The sequence shown here is derived from an EMBL/GenBank/DDBJ whole genome shotgun (WGS) entry which is preliminary data.</text>
</comment>
<name>A0A0R0M175_9MICR</name>
<feature type="transmembrane region" description="Helical" evidence="9">
    <location>
        <begin position="26"/>
        <end position="45"/>
    </location>
</feature>
<dbReference type="VEuPathDB" id="MicrosporidiaDB:M153_2100023157"/>
<dbReference type="GO" id="GO:0045047">
    <property type="term" value="P:protein targeting to ER"/>
    <property type="evidence" value="ECO:0007669"/>
    <property type="project" value="TreeGrafter"/>
</dbReference>
<evidence type="ECO:0000313" key="11">
    <source>
        <dbReference type="Proteomes" id="UP000051530"/>
    </source>
</evidence>
<gene>
    <name evidence="10" type="ORF">M153_2100023157</name>
</gene>
<evidence type="ECO:0000313" key="10">
    <source>
        <dbReference type="EMBL" id="KRH95203.1"/>
    </source>
</evidence>
<evidence type="ECO:0000256" key="5">
    <source>
        <dbReference type="ARBA" id="ARBA00022824"/>
    </source>
</evidence>
<evidence type="ECO:0000256" key="9">
    <source>
        <dbReference type="SAM" id="Phobius"/>
    </source>
</evidence>
<comment type="subcellular location">
    <subcellularLocation>
        <location evidence="1">Endoplasmic reticulum membrane</location>
        <topology evidence="1">Multi-pass membrane protein</topology>
    </subcellularLocation>
</comment>
<evidence type="ECO:0000256" key="2">
    <source>
        <dbReference type="ARBA" id="ARBA00005245"/>
    </source>
</evidence>
<dbReference type="PANTHER" id="PTHR13202:SF0">
    <property type="entry name" value="SIGNAL PEPTIDASE COMPLEX SUBUNIT 1"/>
    <property type="match status" value="1"/>
</dbReference>
<evidence type="ECO:0000256" key="6">
    <source>
        <dbReference type="ARBA" id="ARBA00022989"/>
    </source>
</evidence>
<dbReference type="Pfam" id="PF06645">
    <property type="entry name" value="SPC12"/>
    <property type="match status" value="1"/>
</dbReference>
<keyword evidence="5" id="KW-0256">Endoplasmic reticulum</keyword>
<evidence type="ECO:0000256" key="7">
    <source>
        <dbReference type="ARBA" id="ARBA00023136"/>
    </source>
</evidence>
<reference evidence="10 11" key="1">
    <citation type="submission" date="2015-07" db="EMBL/GenBank/DDBJ databases">
        <title>The genome of Pseudoloma neurophilia, a relevant intracellular parasite of the zebrafish.</title>
        <authorList>
            <person name="Ndikumana S."/>
            <person name="Pelin A."/>
            <person name="Sanders J."/>
            <person name="Corradi N."/>
        </authorList>
    </citation>
    <scope>NUCLEOTIDE SEQUENCE [LARGE SCALE GENOMIC DNA]</scope>
    <source>
        <strain evidence="10 11">MK1</strain>
    </source>
</reference>
<dbReference type="EMBL" id="LGUB01000003">
    <property type="protein sequence ID" value="KRH95203.1"/>
    <property type="molecule type" value="Genomic_DNA"/>
</dbReference>
<dbReference type="OrthoDB" id="263893at2759"/>
<accession>A0A0R0M175</accession>
<sequence>MEALTKLYATCTQPIDFYGQALAKKLIYIIFFIGFTISLLIGILLNDLKYTLFLGIATAIFSVFVVVPPWPIYRRNMKEFQTKKS</sequence>
<keyword evidence="7 9" id="KW-0472">Membrane</keyword>
<proteinExistence type="inferred from homology"/>
<dbReference type="PANTHER" id="PTHR13202">
    <property type="entry name" value="MICROSOMAL SIGNAL PEPTIDASE 12 KDA SUBUNIT"/>
    <property type="match status" value="1"/>
</dbReference>
<dbReference type="Proteomes" id="UP000051530">
    <property type="component" value="Unassembled WGS sequence"/>
</dbReference>
<keyword evidence="4 9" id="KW-0812">Transmembrane</keyword>
<comment type="function">
    <text evidence="8">Component of the signal peptidase complex (SPC) which catalyzes the cleavage of N-terminal signal sequences from nascent proteins as they are translocated into the lumen of the endoplasmic reticulum. Dispensable for SPC enzymatic activity.</text>
</comment>
<dbReference type="InterPro" id="IPR009542">
    <property type="entry name" value="Spc1/SPCS1"/>
</dbReference>
<keyword evidence="11" id="KW-1185">Reference proteome</keyword>
<comment type="similarity">
    <text evidence="2">Belongs to the SPCS1 family.</text>
</comment>
<feature type="transmembrane region" description="Helical" evidence="9">
    <location>
        <begin position="51"/>
        <end position="73"/>
    </location>
</feature>
<organism evidence="10 11">
    <name type="scientific">Pseudoloma neurophilia</name>
    <dbReference type="NCBI Taxonomy" id="146866"/>
    <lineage>
        <taxon>Eukaryota</taxon>
        <taxon>Fungi</taxon>
        <taxon>Fungi incertae sedis</taxon>
        <taxon>Microsporidia</taxon>
        <taxon>Pseudoloma</taxon>
    </lineage>
</organism>